<dbReference type="GO" id="GO:0016433">
    <property type="term" value="F:rRNA (adenine) methyltransferase activity"/>
    <property type="evidence" value="ECO:0007669"/>
    <property type="project" value="UniProtKB-UniRule"/>
</dbReference>
<sequence>MAAKKRKKHARPTSLSYGRPLFAQKPKATLSSDATRHLIRTHHTLQKQLAKAIKDGDTASAATIEAQIEQQGGLKSYQQASIEGQSPRRGGDTSKQLIDWLKETKTIISGRKVQLKMLEIGALSPFNACSRTDLLDVTRIDLHSQHPKIEQQDFMKRPIPSSDDDKFDIISLSLVLNFVPEAIARGEMLERTTEFLRISTRLDISLLPCLFLVLPAPCLQNSRYMTEERLEALMSSLGYSCKKAKYTSKLAYSLWKLTGTGDSAPLFPKAEINPGKSRNNFSIVLC</sequence>
<keyword evidence="1 4" id="KW-0489">Methyltransferase</keyword>
<evidence type="ECO:0000313" key="7">
    <source>
        <dbReference type="Proteomes" id="UP000799429"/>
    </source>
</evidence>
<keyword evidence="2 4" id="KW-0808">Transferase</keyword>
<dbReference type="OrthoDB" id="5954793at2759"/>
<organism evidence="6 7">
    <name type="scientific">Patellaria atrata CBS 101060</name>
    <dbReference type="NCBI Taxonomy" id="1346257"/>
    <lineage>
        <taxon>Eukaryota</taxon>
        <taxon>Fungi</taxon>
        <taxon>Dikarya</taxon>
        <taxon>Ascomycota</taxon>
        <taxon>Pezizomycotina</taxon>
        <taxon>Dothideomycetes</taxon>
        <taxon>Dothideomycetes incertae sedis</taxon>
        <taxon>Patellariales</taxon>
        <taxon>Patellariaceae</taxon>
        <taxon>Patellaria</taxon>
    </lineage>
</organism>
<dbReference type="EC" id="2.1.1.-" evidence="4"/>
<feature type="compositionally biased region" description="Basic residues" evidence="5">
    <location>
        <begin position="1"/>
        <end position="11"/>
    </location>
</feature>
<comment type="caution">
    <text evidence="6">The sequence shown here is derived from an EMBL/GenBank/DDBJ whole genome shotgun (WGS) entry which is preliminary data.</text>
</comment>
<dbReference type="Proteomes" id="UP000799429">
    <property type="component" value="Unassembled WGS sequence"/>
</dbReference>
<gene>
    <name evidence="6" type="ORF">M501DRAFT_929867</name>
</gene>
<dbReference type="EMBL" id="MU006091">
    <property type="protein sequence ID" value="KAF2841467.1"/>
    <property type="molecule type" value="Genomic_DNA"/>
</dbReference>
<dbReference type="GO" id="GO:0005730">
    <property type="term" value="C:nucleolus"/>
    <property type="evidence" value="ECO:0007669"/>
    <property type="project" value="UniProtKB-SubCell"/>
</dbReference>
<accession>A0A9P4VU03</accession>
<comment type="subcellular location">
    <subcellularLocation>
        <location evidence="4">Nucleus</location>
        <location evidence="4">Nucleolus</location>
    </subcellularLocation>
</comment>
<dbReference type="AlphaFoldDB" id="A0A9P4VU03"/>
<dbReference type="PANTHER" id="PTHR21008">
    <property type="entry name" value="S-ADENOSYLMETHIONINE SENSOR UPSTREAM OF MTORC1-RELATED"/>
    <property type="match status" value="1"/>
</dbReference>
<keyword evidence="4" id="KW-0539">Nucleus</keyword>
<comment type="similarity">
    <text evidence="4">Belongs to the BMT2 family.</text>
</comment>
<feature type="region of interest" description="Disordered" evidence="5">
    <location>
        <begin position="1"/>
        <end position="21"/>
    </location>
</feature>
<comment type="function">
    <text evidence="4">S-adenosyl-L-methionine-dependent methyltransferase that specifically methylates the N(1) position of an adenine present in helix 65 in 25S rRNA.</text>
</comment>
<proteinExistence type="inferred from homology"/>
<name>A0A9P4VU03_9PEZI</name>
<reference evidence="6" key="1">
    <citation type="journal article" date="2020" name="Stud. Mycol.">
        <title>101 Dothideomycetes genomes: a test case for predicting lifestyles and emergence of pathogens.</title>
        <authorList>
            <person name="Haridas S."/>
            <person name="Albert R."/>
            <person name="Binder M."/>
            <person name="Bloem J."/>
            <person name="Labutti K."/>
            <person name="Salamov A."/>
            <person name="Andreopoulos B."/>
            <person name="Baker S."/>
            <person name="Barry K."/>
            <person name="Bills G."/>
            <person name="Bluhm B."/>
            <person name="Cannon C."/>
            <person name="Castanera R."/>
            <person name="Culley D."/>
            <person name="Daum C."/>
            <person name="Ezra D."/>
            <person name="Gonzalez J."/>
            <person name="Henrissat B."/>
            <person name="Kuo A."/>
            <person name="Liang C."/>
            <person name="Lipzen A."/>
            <person name="Lutzoni F."/>
            <person name="Magnuson J."/>
            <person name="Mondo S."/>
            <person name="Nolan M."/>
            <person name="Ohm R."/>
            <person name="Pangilinan J."/>
            <person name="Park H.-J."/>
            <person name="Ramirez L."/>
            <person name="Alfaro M."/>
            <person name="Sun H."/>
            <person name="Tritt A."/>
            <person name="Yoshinaga Y."/>
            <person name="Zwiers L.-H."/>
            <person name="Turgeon B."/>
            <person name="Goodwin S."/>
            <person name="Spatafora J."/>
            <person name="Crous P."/>
            <person name="Grigoriev I."/>
        </authorList>
    </citation>
    <scope>NUCLEOTIDE SEQUENCE</scope>
    <source>
        <strain evidence="6">CBS 101060</strain>
    </source>
</reference>
<dbReference type="InterPro" id="IPR021867">
    <property type="entry name" value="Bmt2/SAMTOR"/>
</dbReference>
<evidence type="ECO:0000256" key="5">
    <source>
        <dbReference type="SAM" id="MobiDB-lite"/>
    </source>
</evidence>
<evidence type="ECO:0000256" key="4">
    <source>
        <dbReference type="HAMAP-Rule" id="MF_03044"/>
    </source>
</evidence>
<dbReference type="Pfam" id="PF11968">
    <property type="entry name" value="Bmt2"/>
    <property type="match status" value="1"/>
</dbReference>
<feature type="binding site" evidence="4">
    <location>
        <position position="121"/>
    </location>
    <ligand>
        <name>S-adenosyl-L-methionine</name>
        <dbReference type="ChEBI" id="CHEBI:59789"/>
    </ligand>
</feature>
<evidence type="ECO:0000256" key="1">
    <source>
        <dbReference type="ARBA" id="ARBA00022603"/>
    </source>
</evidence>
<dbReference type="PANTHER" id="PTHR21008:SF1">
    <property type="entry name" value="25S RRNA (ADENINE(2142)-N(1))-METHYLTRANSFERASE"/>
    <property type="match status" value="1"/>
</dbReference>
<feature type="region of interest" description="Disordered" evidence="5">
    <location>
        <begin position="74"/>
        <end position="94"/>
    </location>
</feature>
<evidence type="ECO:0000256" key="3">
    <source>
        <dbReference type="ARBA" id="ARBA00022691"/>
    </source>
</evidence>
<keyword evidence="7" id="KW-1185">Reference proteome</keyword>
<feature type="binding site" evidence="4">
    <location>
        <position position="141"/>
    </location>
    <ligand>
        <name>S-adenosyl-L-methionine</name>
        <dbReference type="ChEBI" id="CHEBI:59789"/>
    </ligand>
</feature>
<dbReference type="HAMAP" id="MF_03044">
    <property type="entry name" value="BMT2"/>
    <property type="match status" value="1"/>
</dbReference>
<evidence type="ECO:0000313" key="6">
    <source>
        <dbReference type="EMBL" id="KAF2841467.1"/>
    </source>
</evidence>
<protein>
    <recommendedName>
        <fullName evidence="4">25S rRNA adenine-N(1) methyltransferase</fullName>
        <ecNumber evidence="4">2.1.1.-</ecNumber>
    </recommendedName>
</protein>
<keyword evidence="3 4" id="KW-0949">S-adenosyl-L-methionine</keyword>
<evidence type="ECO:0000256" key="2">
    <source>
        <dbReference type="ARBA" id="ARBA00022679"/>
    </source>
</evidence>